<proteinExistence type="predicted"/>
<organism evidence="1 2">
    <name type="scientific">Leucogyrophana mollusca</name>
    <dbReference type="NCBI Taxonomy" id="85980"/>
    <lineage>
        <taxon>Eukaryota</taxon>
        <taxon>Fungi</taxon>
        <taxon>Dikarya</taxon>
        <taxon>Basidiomycota</taxon>
        <taxon>Agaricomycotina</taxon>
        <taxon>Agaricomycetes</taxon>
        <taxon>Agaricomycetidae</taxon>
        <taxon>Boletales</taxon>
        <taxon>Boletales incertae sedis</taxon>
        <taxon>Leucogyrophana</taxon>
    </lineage>
</organism>
<evidence type="ECO:0000313" key="1">
    <source>
        <dbReference type="EMBL" id="KAH7929043.1"/>
    </source>
</evidence>
<accession>A0ACB8BUT0</accession>
<keyword evidence="2" id="KW-1185">Reference proteome</keyword>
<name>A0ACB8BUT0_9AGAM</name>
<protein>
    <submittedName>
        <fullName evidence="1">Uncharacterized protein</fullName>
    </submittedName>
</protein>
<evidence type="ECO:0000313" key="2">
    <source>
        <dbReference type="Proteomes" id="UP000790709"/>
    </source>
</evidence>
<gene>
    <name evidence="1" type="ORF">BV22DRAFT_1003526</name>
</gene>
<sequence length="188" mass="20756">MTGGDESLRALTFRAIVSATMVGGEMYVAVDKEHGRVVGTACWYPPGSDCLVGEEQTSHPDVVAYFEELEGNHPALAEWFGNTLMKTMAEVATRAYGDPDYMKDKSWGLYSWAVHPAYQHKKIGTKLMAVGEALARKDRVPVCLGTESESQVRMYKQLGFELKGEGYIPPPAIDGIEGFTTYPMAKFF</sequence>
<comment type="caution">
    <text evidence="1">The sequence shown here is derived from an EMBL/GenBank/DDBJ whole genome shotgun (WGS) entry which is preliminary data.</text>
</comment>
<dbReference type="Proteomes" id="UP000790709">
    <property type="component" value="Unassembled WGS sequence"/>
</dbReference>
<reference evidence="1" key="1">
    <citation type="journal article" date="2021" name="New Phytol.">
        <title>Evolutionary innovations through gain and loss of genes in the ectomycorrhizal Boletales.</title>
        <authorList>
            <person name="Wu G."/>
            <person name="Miyauchi S."/>
            <person name="Morin E."/>
            <person name="Kuo A."/>
            <person name="Drula E."/>
            <person name="Varga T."/>
            <person name="Kohler A."/>
            <person name="Feng B."/>
            <person name="Cao Y."/>
            <person name="Lipzen A."/>
            <person name="Daum C."/>
            <person name="Hundley H."/>
            <person name="Pangilinan J."/>
            <person name="Johnson J."/>
            <person name="Barry K."/>
            <person name="LaButti K."/>
            <person name="Ng V."/>
            <person name="Ahrendt S."/>
            <person name="Min B."/>
            <person name="Choi I.G."/>
            <person name="Park H."/>
            <person name="Plett J.M."/>
            <person name="Magnuson J."/>
            <person name="Spatafora J.W."/>
            <person name="Nagy L.G."/>
            <person name="Henrissat B."/>
            <person name="Grigoriev I.V."/>
            <person name="Yang Z.L."/>
            <person name="Xu J."/>
            <person name="Martin F.M."/>
        </authorList>
    </citation>
    <scope>NUCLEOTIDE SEQUENCE</scope>
    <source>
        <strain evidence="1">KUC20120723A-06</strain>
    </source>
</reference>
<dbReference type="EMBL" id="MU266345">
    <property type="protein sequence ID" value="KAH7929043.1"/>
    <property type="molecule type" value="Genomic_DNA"/>
</dbReference>